<sequence>MKKVALSLALSLSLALTGCKYDVDLGLGPGIKGDGNVVTENRNNSTPFTAIEISRGLDLEVTQSADASITVIADKNLQDHISTAINNGVLTITSDVNIGNASSKKIVVKLPNITSLQASSAASITGTGTIKSQNLGLSTSSAGGIDLNVESDNLTLESSSGSSMRLKGKALKLDIDTSSGSVVNAESLLANDVICDASSGSSIEVQPLVSLNANASSGSHVSYRGTPKQVSKDASSGGSITLQ</sequence>
<dbReference type="EMBL" id="FMVF01000002">
    <property type="protein sequence ID" value="SCX77573.1"/>
    <property type="molecule type" value="Genomic_DNA"/>
</dbReference>
<reference evidence="3 4" key="1">
    <citation type="submission" date="2016-10" db="EMBL/GenBank/DDBJ databases">
        <authorList>
            <person name="de Groot N.N."/>
        </authorList>
    </citation>
    <scope>NUCLEOTIDE SEQUENCE [LARGE SCALE GENOMIC DNA]</scope>
    <source>
        <strain evidence="3 4">CGMCC 1.7031</strain>
    </source>
</reference>
<dbReference type="Pfam" id="PF10988">
    <property type="entry name" value="DUF2807"/>
    <property type="match status" value="1"/>
</dbReference>
<dbReference type="RefSeq" id="WP_091139777.1">
    <property type="nucleotide sequence ID" value="NZ_FMVF01000002.1"/>
</dbReference>
<dbReference type="STRING" id="490189.SAMN02927903_00007"/>
<accession>A0A1G5AI91</accession>
<gene>
    <name evidence="3" type="ORF">SAMN02927903_00007</name>
</gene>
<feature type="compositionally biased region" description="Polar residues" evidence="1">
    <location>
        <begin position="228"/>
        <end position="243"/>
    </location>
</feature>
<feature type="domain" description="Putative auto-transporter adhesin head GIN" evidence="2">
    <location>
        <begin position="47"/>
        <end position="227"/>
    </location>
</feature>
<evidence type="ECO:0000313" key="4">
    <source>
        <dbReference type="Proteomes" id="UP000199354"/>
    </source>
</evidence>
<evidence type="ECO:0000256" key="1">
    <source>
        <dbReference type="SAM" id="MobiDB-lite"/>
    </source>
</evidence>
<keyword evidence="4" id="KW-1185">Reference proteome</keyword>
<dbReference type="AlphaFoldDB" id="A0A1G5AI91"/>
<dbReference type="Proteomes" id="UP000199354">
    <property type="component" value="Unassembled WGS sequence"/>
</dbReference>
<evidence type="ECO:0000313" key="3">
    <source>
        <dbReference type="EMBL" id="SCX77573.1"/>
    </source>
</evidence>
<organism evidence="3 4">
    <name type="scientific">Flavobacterium caeni</name>
    <dbReference type="NCBI Taxonomy" id="490189"/>
    <lineage>
        <taxon>Bacteria</taxon>
        <taxon>Pseudomonadati</taxon>
        <taxon>Bacteroidota</taxon>
        <taxon>Flavobacteriia</taxon>
        <taxon>Flavobacteriales</taxon>
        <taxon>Flavobacteriaceae</taxon>
        <taxon>Flavobacterium</taxon>
    </lineage>
</organism>
<dbReference type="Gene3D" id="2.160.20.120">
    <property type="match status" value="1"/>
</dbReference>
<dbReference type="OrthoDB" id="1422484at2"/>
<name>A0A1G5AI91_9FLAO</name>
<feature type="region of interest" description="Disordered" evidence="1">
    <location>
        <begin position="216"/>
        <end position="243"/>
    </location>
</feature>
<dbReference type="InterPro" id="IPR021255">
    <property type="entry name" value="DUF2807"/>
</dbReference>
<protein>
    <submittedName>
        <fullName evidence="3">Putative auto-transporter adhesin, head GIN domain</fullName>
    </submittedName>
</protein>
<evidence type="ECO:0000259" key="2">
    <source>
        <dbReference type="Pfam" id="PF10988"/>
    </source>
</evidence>
<dbReference type="PROSITE" id="PS51257">
    <property type="entry name" value="PROKAR_LIPOPROTEIN"/>
    <property type="match status" value="1"/>
</dbReference>
<proteinExistence type="predicted"/>